<comment type="caution">
    <text evidence="1">The sequence shown here is derived from an EMBL/GenBank/DDBJ whole genome shotgun (WGS) entry which is preliminary data.</text>
</comment>
<evidence type="ECO:0000313" key="2">
    <source>
        <dbReference type="Proteomes" id="UP000018126"/>
    </source>
</evidence>
<dbReference type="InterPro" id="IPR032710">
    <property type="entry name" value="NTF2-like_dom_sf"/>
</dbReference>
<dbReference type="RefSeq" id="WP_023606809.1">
    <property type="nucleotide sequence ID" value="NZ_AYSH01000019.1"/>
</dbReference>
<dbReference type="AlphaFoldDB" id="V6Q9Y2"/>
<dbReference type="Proteomes" id="UP000018126">
    <property type="component" value="Unassembled WGS sequence"/>
</dbReference>
<dbReference type="eggNOG" id="COG3631">
    <property type="taxonomic scope" value="Bacteria"/>
</dbReference>
<protein>
    <recommendedName>
        <fullName evidence="3">SnoaL-like domain-containing protein</fullName>
    </recommendedName>
</protein>
<dbReference type="GO" id="GO:0030638">
    <property type="term" value="P:polyketide metabolic process"/>
    <property type="evidence" value="ECO:0007669"/>
    <property type="project" value="InterPro"/>
</dbReference>
<evidence type="ECO:0008006" key="3">
    <source>
        <dbReference type="Google" id="ProtNLM"/>
    </source>
</evidence>
<accession>V6Q9Y2</accession>
<dbReference type="PANTHER" id="PTHR38436:SF1">
    <property type="entry name" value="ESTER CYCLASE"/>
    <property type="match status" value="1"/>
</dbReference>
<dbReference type="Pfam" id="PF07366">
    <property type="entry name" value="SnoaL"/>
    <property type="match status" value="1"/>
</dbReference>
<dbReference type="PANTHER" id="PTHR38436">
    <property type="entry name" value="POLYKETIDE CYCLASE SNOAL-LIKE DOMAIN"/>
    <property type="match status" value="1"/>
</dbReference>
<reference evidence="1 2" key="1">
    <citation type="journal article" date="2013" name="Genome Announc.">
        <title>High-Quality Draft Genome Sequence of Vagococcus lutrae Strain LBD1, Isolated from the Largemouth Bass Micropterus salmoides.</title>
        <authorList>
            <person name="Lebreton F."/>
            <person name="Valentino M.D."/>
            <person name="Duncan L.B."/>
            <person name="Zeng Q."/>
            <person name="Manson McGuire A."/>
            <person name="Earl A.M."/>
            <person name="Gilmore M.S."/>
        </authorList>
    </citation>
    <scope>NUCLEOTIDE SEQUENCE [LARGE SCALE GENOMIC DNA]</scope>
    <source>
        <strain evidence="1 2">LBD1</strain>
    </source>
</reference>
<organism evidence="1 2">
    <name type="scientific">Vagococcus lutrae LBD1</name>
    <dbReference type="NCBI Taxonomy" id="1408226"/>
    <lineage>
        <taxon>Bacteria</taxon>
        <taxon>Bacillati</taxon>
        <taxon>Bacillota</taxon>
        <taxon>Bacilli</taxon>
        <taxon>Lactobacillales</taxon>
        <taxon>Enterococcaceae</taxon>
        <taxon>Vagococcus</taxon>
    </lineage>
</organism>
<dbReference type="STRING" id="1408226.T233_01503"/>
<proteinExistence type="predicted"/>
<dbReference type="InterPro" id="IPR009959">
    <property type="entry name" value="Cyclase_SnoaL-like"/>
</dbReference>
<keyword evidence="2" id="KW-1185">Reference proteome</keyword>
<dbReference type="EMBL" id="AYSH01000019">
    <property type="protein sequence ID" value="EST89368.1"/>
    <property type="molecule type" value="Genomic_DNA"/>
</dbReference>
<sequence length="144" mass="16403">MANIQEELHLELFDKMDFDAYSKKDWTLFKALHAPHPKVVMPDGSIVDDLTQHTDDMIYLASFMPDLEVTSHPIKVAMGDWTAVVGVTEGTFTEPMMTENGPIAPTGKHMNICMSTFARWENEQIVEEHLFWDSAEMMKQLGVQ</sequence>
<evidence type="ECO:0000313" key="1">
    <source>
        <dbReference type="EMBL" id="EST89368.1"/>
    </source>
</evidence>
<dbReference type="SUPFAM" id="SSF54427">
    <property type="entry name" value="NTF2-like"/>
    <property type="match status" value="1"/>
</dbReference>
<dbReference type="Gene3D" id="3.10.450.50">
    <property type="match status" value="1"/>
</dbReference>
<name>V6Q9Y2_9ENTE</name>
<gene>
    <name evidence="1" type="ORF">T233_01503</name>
</gene>